<name>A0A382BMX4_9ZZZZ</name>
<protein>
    <submittedName>
        <fullName evidence="1">Uncharacterized protein</fullName>
    </submittedName>
</protein>
<feature type="non-terminal residue" evidence="1">
    <location>
        <position position="1"/>
    </location>
</feature>
<organism evidence="1">
    <name type="scientific">marine metagenome</name>
    <dbReference type="NCBI Taxonomy" id="408172"/>
    <lineage>
        <taxon>unclassified sequences</taxon>
        <taxon>metagenomes</taxon>
        <taxon>ecological metagenomes</taxon>
    </lineage>
</organism>
<reference evidence="1" key="1">
    <citation type="submission" date="2018-05" db="EMBL/GenBank/DDBJ databases">
        <authorList>
            <person name="Lanie J.A."/>
            <person name="Ng W.-L."/>
            <person name="Kazmierczak K.M."/>
            <person name="Andrzejewski T.M."/>
            <person name="Davidsen T.M."/>
            <person name="Wayne K.J."/>
            <person name="Tettelin H."/>
            <person name="Glass J.I."/>
            <person name="Rusch D."/>
            <person name="Podicherti R."/>
            <person name="Tsui H.-C.T."/>
            <person name="Winkler M.E."/>
        </authorList>
    </citation>
    <scope>NUCLEOTIDE SEQUENCE</scope>
</reference>
<dbReference type="EMBL" id="UINC01030507">
    <property type="protein sequence ID" value="SVB15024.1"/>
    <property type="molecule type" value="Genomic_DNA"/>
</dbReference>
<sequence length="22" mass="2669">GDNRMKKIEYELFIDYFSISTV</sequence>
<evidence type="ECO:0000313" key="1">
    <source>
        <dbReference type="EMBL" id="SVB15024.1"/>
    </source>
</evidence>
<gene>
    <name evidence="1" type="ORF">METZ01_LOCUS167878</name>
</gene>
<dbReference type="AlphaFoldDB" id="A0A382BMX4"/>
<proteinExistence type="predicted"/>
<accession>A0A382BMX4</accession>